<dbReference type="PROSITE" id="PS00061">
    <property type="entry name" value="ADH_SHORT"/>
    <property type="match status" value="1"/>
</dbReference>
<accession>A0A1I5ZNU0</accession>
<gene>
    <name evidence="2" type="ORF">SAMN04515668_3073</name>
</gene>
<evidence type="ECO:0000313" key="3">
    <source>
        <dbReference type="Proteomes" id="UP000199029"/>
    </source>
</evidence>
<dbReference type="GO" id="GO:0008202">
    <property type="term" value="P:steroid metabolic process"/>
    <property type="evidence" value="ECO:0007669"/>
    <property type="project" value="TreeGrafter"/>
</dbReference>
<organism evidence="2 3">
    <name type="scientific">Hymenobacter arizonensis</name>
    <name type="common">Siccationidurans arizonensis</name>
    <dbReference type="NCBI Taxonomy" id="1227077"/>
    <lineage>
        <taxon>Bacteria</taxon>
        <taxon>Pseudomonadati</taxon>
        <taxon>Bacteroidota</taxon>
        <taxon>Cytophagia</taxon>
        <taxon>Cytophagales</taxon>
        <taxon>Hymenobacteraceae</taxon>
        <taxon>Hymenobacter</taxon>
    </lineage>
</organism>
<dbReference type="InterPro" id="IPR020904">
    <property type="entry name" value="Sc_DH/Rdtase_CS"/>
</dbReference>
<dbReference type="SUPFAM" id="SSF51735">
    <property type="entry name" value="NAD(P)-binding Rossmann-fold domains"/>
    <property type="match status" value="1"/>
</dbReference>
<dbReference type="InterPro" id="IPR002347">
    <property type="entry name" value="SDR_fam"/>
</dbReference>
<evidence type="ECO:0008006" key="4">
    <source>
        <dbReference type="Google" id="ProtNLM"/>
    </source>
</evidence>
<dbReference type="InterPro" id="IPR036291">
    <property type="entry name" value="NAD(P)-bd_dom_sf"/>
</dbReference>
<evidence type="ECO:0000256" key="1">
    <source>
        <dbReference type="RuleBase" id="RU000363"/>
    </source>
</evidence>
<dbReference type="PANTHER" id="PTHR43313:SF1">
    <property type="entry name" value="3BETA-HYDROXYSTEROID DEHYDROGENASE DHS-16"/>
    <property type="match status" value="1"/>
</dbReference>
<dbReference type="AlphaFoldDB" id="A0A1I5ZNU0"/>
<dbReference type="PANTHER" id="PTHR43313">
    <property type="entry name" value="SHORT-CHAIN DEHYDROGENASE/REDUCTASE FAMILY 9C"/>
    <property type="match status" value="1"/>
</dbReference>
<dbReference type="GO" id="GO:0016491">
    <property type="term" value="F:oxidoreductase activity"/>
    <property type="evidence" value="ECO:0007669"/>
    <property type="project" value="TreeGrafter"/>
</dbReference>
<dbReference type="Gene3D" id="3.40.50.720">
    <property type="entry name" value="NAD(P)-binding Rossmann-like Domain"/>
    <property type="match status" value="1"/>
</dbReference>
<protein>
    <recommendedName>
        <fullName evidence="4">Short-chain dehydrogenase</fullName>
    </recommendedName>
</protein>
<reference evidence="3" key="1">
    <citation type="submission" date="2016-10" db="EMBL/GenBank/DDBJ databases">
        <authorList>
            <person name="Varghese N."/>
            <person name="Submissions S."/>
        </authorList>
    </citation>
    <scope>NUCLEOTIDE SEQUENCE [LARGE SCALE GENOMIC DNA]</scope>
    <source>
        <strain evidence="3">OR362-8,ATCC BAA-1266,JCM 13504</strain>
    </source>
</reference>
<dbReference type="Pfam" id="PF00106">
    <property type="entry name" value="adh_short"/>
    <property type="match status" value="1"/>
</dbReference>
<dbReference type="EMBL" id="FOXS01000004">
    <property type="protein sequence ID" value="SFQ58102.1"/>
    <property type="molecule type" value="Genomic_DNA"/>
</dbReference>
<evidence type="ECO:0000313" key="2">
    <source>
        <dbReference type="EMBL" id="SFQ58102.1"/>
    </source>
</evidence>
<comment type="similarity">
    <text evidence="1">Belongs to the short-chain dehydrogenases/reductases (SDR) family.</text>
</comment>
<dbReference type="Proteomes" id="UP000199029">
    <property type="component" value="Unassembled WGS sequence"/>
</dbReference>
<dbReference type="PRINTS" id="PR00081">
    <property type="entry name" value="GDHRDH"/>
</dbReference>
<keyword evidence="3" id="KW-1185">Reference proteome</keyword>
<sequence>MPRQSTRTAFKIATFRTMETSLPSLVVTGVSTGLGLATAQAFLGRGYRVFGSVRTPTDATRLQAELGPNFVPLVFDVTDAAAIAQAASVVERALGGQPLAGLINNAGIALGGPLLYQPIEVVRQHFEVNVLGLVQVTQAFLPLLGARPGFRGTPGRVINIGSVSGQVASPFMGAYVGSKFALEGLSATWRRELQLFGVKVVLIGLGVTKTPIWDKGIDLEPYRDTPYHGPAQRFVGFVNQTRNKGLTPEYVAGRLVKIMETPRPRLRYSIAPDMVRSWIVPRLIPARLLDWLLGRGIGLLPPKP</sequence>
<proteinExistence type="inferred from homology"/>
<dbReference type="PRINTS" id="PR00080">
    <property type="entry name" value="SDRFAMILY"/>
</dbReference>
<dbReference type="STRING" id="1227077.SAMN04515668_3073"/>
<name>A0A1I5ZNU0_HYMAR</name>